<feature type="compositionally biased region" description="Basic and acidic residues" evidence="1">
    <location>
        <begin position="85"/>
        <end position="109"/>
    </location>
</feature>
<name>A0A1Q9D8F8_SYMMI</name>
<keyword evidence="4" id="KW-1185">Reference proteome</keyword>
<dbReference type="Proteomes" id="UP000186817">
    <property type="component" value="Unassembled WGS sequence"/>
</dbReference>
<feature type="transmembrane region" description="Helical" evidence="2">
    <location>
        <begin position="662"/>
        <end position="691"/>
    </location>
</feature>
<feature type="region of interest" description="Disordered" evidence="1">
    <location>
        <begin position="302"/>
        <end position="321"/>
    </location>
</feature>
<dbReference type="OrthoDB" id="433111at2759"/>
<evidence type="ECO:0000313" key="3">
    <source>
        <dbReference type="EMBL" id="OLP91407.1"/>
    </source>
</evidence>
<feature type="compositionally biased region" description="Basic and acidic residues" evidence="1">
    <location>
        <begin position="982"/>
        <end position="999"/>
    </location>
</feature>
<evidence type="ECO:0000313" key="4">
    <source>
        <dbReference type="Proteomes" id="UP000186817"/>
    </source>
</evidence>
<feature type="transmembrane region" description="Helical" evidence="2">
    <location>
        <begin position="756"/>
        <end position="778"/>
    </location>
</feature>
<feature type="transmembrane region" description="Helical" evidence="2">
    <location>
        <begin position="798"/>
        <end position="818"/>
    </location>
</feature>
<dbReference type="AlphaFoldDB" id="A0A1Q9D8F8"/>
<accession>A0A1Q9D8F8</accession>
<reference evidence="3 4" key="1">
    <citation type="submission" date="2016-02" db="EMBL/GenBank/DDBJ databases">
        <title>Genome analysis of coral dinoflagellate symbionts highlights evolutionary adaptations to a symbiotic lifestyle.</title>
        <authorList>
            <person name="Aranda M."/>
            <person name="Li Y."/>
            <person name="Liew Y.J."/>
            <person name="Baumgarten S."/>
            <person name="Simakov O."/>
            <person name="Wilson M."/>
            <person name="Piel J."/>
            <person name="Ashoor H."/>
            <person name="Bougouffa S."/>
            <person name="Bajic V.B."/>
            <person name="Ryu T."/>
            <person name="Ravasi T."/>
            <person name="Bayer T."/>
            <person name="Micklem G."/>
            <person name="Kim H."/>
            <person name="Bhak J."/>
            <person name="Lajeunesse T.C."/>
            <person name="Voolstra C.R."/>
        </authorList>
    </citation>
    <scope>NUCLEOTIDE SEQUENCE [LARGE SCALE GENOMIC DNA]</scope>
    <source>
        <strain evidence="3 4">CCMP2467</strain>
    </source>
</reference>
<protein>
    <submittedName>
        <fullName evidence="3">Uncharacterized protein</fullName>
    </submittedName>
</protein>
<feature type="transmembrane region" description="Helical" evidence="2">
    <location>
        <begin position="578"/>
        <end position="596"/>
    </location>
</feature>
<comment type="caution">
    <text evidence="3">The sequence shown here is derived from an EMBL/GenBank/DDBJ whole genome shotgun (WGS) entry which is preliminary data.</text>
</comment>
<feature type="compositionally biased region" description="Polar residues" evidence="1">
    <location>
        <begin position="1042"/>
        <end position="1070"/>
    </location>
</feature>
<evidence type="ECO:0000256" key="1">
    <source>
        <dbReference type="SAM" id="MobiDB-lite"/>
    </source>
</evidence>
<feature type="region of interest" description="Disordered" evidence="1">
    <location>
        <begin position="46"/>
        <end position="109"/>
    </location>
</feature>
<feature type="region of interest" description="Disordered" evidence="1">
    <location>
        <begin position="955"/>
        <end position="1091"/>
    </location>
</feature>
<keyword evidence="2" id="KW-0472">Membrane</keyword>
<dbReference type="EMBL" id="LSRX01000666">
    <property type="protein sequence ID" value="OLP91407.1"/>
    <property type="molecule type" value="Genomic_DNA"/>
</dbReference>
<gene>
    <name evidence="3" type="ORF">AK812_SmicGene26886</name>
</gene>
<keyword evidence="2" id="KW-1133">Transmembrane helix</keyword>
<keyword evidence="2" id="KW-0812">Transmembrane</keyword>
<proteinExistence type="predicted"/>
<evidence type="ECO:0000256" key="2">
    <source>
        <dbReference type="SAM" id="Phobius"/>
    </source>
</evidence>
<organism evidence="3 4">
    <name type="scientific">Symbiodinium microadriaticum</name>
    <name type="common">Dinoflagellate</name>
    <name type="synonym">Zooxanthella microadriatica</name>
    <dbReference type="NCBI Taxonomy" id="2951"/>
    <lineage>
        <taxon>Eukaryota</taxon>
        <taxon>Sar</taxon>
        <taxon>Alveolata</taxon>
        <taxon>Dinophyceae</taxon>
        <taxon>Suessiales</taxon>
        <taxon>Symbiodiniaceae</taxon>
        <taxon>Symbiodinium</taxon>
    </lineage>
</organism>
<sequence>MSYRPGRRTRSSMLDLVLQPANLAARSRGLRVKQEKPCTSRCAFGGRRVKAEQRKPSPTCPRPSTNSPDSGSRRHAGKGPGAPAEVHDVHERELEENPRVTRPSHRELAPMRSLLRSASEDAQRNQTQSQVVFTDQPKNIEIESFKDLMSELWYPNDDTCTCELCGKRVRVGIEAWYTSTREQFSQFTQTEVLCKSCRLARKFEEVGGWFLVACACRDSDSALPSIDLVKTIADILEMGPGLPGRRLDILTDLLGEEVHDAESWQQVLLKAAEAALQLFPEGDDSSARMLSSPSRMDGEVEVAIEESPSPPASEPSTRASHAGSARLGLWFGRAKRKRRLKRQAGSCWIDADGGAFAKLSSESGLCSIAAMRPPSPSRAAPVRTGLLDEPEMRPRLASSLMNREALTTRTRRGSMTDRSPPRRAAFRRLTRRNSQFGPGTMSLGLRHTRVNDILATFGEEETITSRRPSSLPGGLDSQGGAGFGYFQDRLKDLESAMQPQLRNRAKTEDLRIELAELAPDRKLDGLVKEGYITEDFSRLVYEKFRNEEEPVFLEDLQLEKTGGLNAVRELDDLLAQKYFWFVVLIVSVIFNVWYLIHLDWQIFTTYFREVFHTWDLPGIADRLANGGGSESKSDIQAELFDDPMFKGSVFGMISDHKTRLTIVTAAVMVAIWEVGWLMVQVVWVVYVLYMVCCEQSEYKRYNAIGYFFQTLLPQASTFSAVKLMARVHPSLILNEYHDWVTSFSERGWCGHRRNTIGWIMLTMSFTIFHVLCATAAISAFSVKMLAVSFKVVNPDISWWYRLFSILATLNQIMGAVYIDRVLQDRVFLFVFGGRDATYEDDELAYKNAYMTRMVREIWVKYSDSGHYFSAIVLLATFDHYDLQWLMIEQTEDDDDYVLQRLGLAPQRTVSAPAEGLTSRPKKATSGIDDTTWWNKFWIMLGCHTISRVQSSPELETVHEEFQESPVHSLHSAPKDDEDVERNEERHEKTQEQATPEDRPRRRSMSENLSHKASAASKITPISLKLPSSDGLGPVASERSGQEESALSETPKTNRNSLMDNQDCISESSQPLLFPVQDPAGSDLASRESTHSSTGMAAIARAFQSRCNALGDSWNGWTEGTFPKRAGYLAWADGWSDSGIPMSRSDTNELVDLEHLFTSHEVLPGPRVNGDDMV</sequence>